<dbReference type="EC" id="2.7.7.7" evidence="6"/>
<keyword evidence="6" id="KW-0411">Iron-sulfur</keyword>
<dbReference type="AlphaFoldDB" id="A0A438KGL8"/>
<dbReference type="PANTHER" id="PTHR10670">
    <property type="entry name" value="DNA POLYMERASE EPSILON CATALYTIC SUBUNIT A"/>
    <property type="match status" value="1"/>
</dbReference>
<dbReference type="GO" id="GO:0051539">
    <property type="term" value="F:4 iron, 4 sulfur cluster binding"/>
    <property type="evidence" value="ECO:0007669"/>
    <property type="project" value="UniProtKB-KW"/>
</dbReference>
<dbReference type="Pfam" id="PF08490">
    <property type="entry name" value="DUF1744"/>
    <property type="match status" value="2"/>
</dbReference>
<keyword evidence="6" id="KW-0408">Iron</keyword>
<keyword evidence="3 6" id="KW-0235">DNA replication</keyword>
<dbReference type="Pfam" id="PF23250">
    <property type="entry name" value="zf_DPOE_2"/>
    <property type="match status" value="1"/>
</dbReference>
<feature type="domain" description="DNA polymerase epsilon catalytic subunit A C-terminal" evidence="7">
    <location>
        <begin position="1"/>
        <end position="419"/>
    </location>
</feature>
<dbReference type="GO" id="GO:0008622">
    <property type="term" value="C:epsilon DNA polymerase complex"/>
    <property type="evidence" value="ECO:0007669"/>
    <property type="project" value="InterPro"/>
</dbReference>
<evidence type="ECO:0000259" key="7">
    <source>
        <dbReference type="SMART" id="SM01159"/>
    </source>
</evidence>
<keyword evidence="5 6" id="KW-0238">DNA-binding</keyword>
<dbReference type="GO" id="GO:0003677">
    <property type="term" value="F:DNA binding"/>
    <property type="evidence" value="ECO:0007669"/>
    <property type="project" value="UniProtKB-KW"/>
</dbReference>
<dbReference type="GO" id="GO:0008270">
    <property type="term" value="F:zinc ion binding"/>
    <property type="evidence" value="ECO:0007669"/>
    <property type="project" value="UniProtKB-KW"/>
</dbReference>
<dbReference type="EMBL" id="QGNW01000007">
    <property type="protein sequence ID" value="RVX20347.1"/>
    <property type="molecule type" value="Genomic_DNA"/>
</dbReference>
<dbReference type="PANTHER" id="PTHR10670:SF0">
    <property type="entry name" value="DNA POLYMERASE EPSILON CATALYTIC SUBUNIT A"/>
    <property type="match status" value="1"/>
</dbReference>
<comment type="cofactor">
    <cofactor evidence="6">
        <name>[4Fe-4S] cluster</name>
        <dbReference type="ChEBI" id="CHEBI:49883"/>
    </cofactor>
</comment>
<evidence type="ECO:0000256" key="5">
    <source>
        <dbReference type="ARBA" id="ARBA00023125"/>
    </source>
</evidence>
<reference evidence="8 9" key="1">
    <citation type="journal article" date="2018" name="PLoS Genet.">
        <title>Population sequencing reveals clonal diversity and ancestral inbreeding in the grapevine cultivar Chardonnay.</title>
        <authorList>
            <person name="Roach M.J."/>
            <person name="Johnson D.L."/>
            <person name="Bohlmann J."/>
            <person name="van Vuuren H.J."/>
            <person name="Jones S.J."/>
            <person name="Pretorius I.S."/>
            <person name="Schmidt S.A."/>
            <person name="Borneman A.R."/>
        </authorList>
    </citation>
    <scope>NUCLEOTIDE SEQUENCE [LARGE SCALE GENOMIC DNA]</scope>
    <source>
        <strain evidence="9">cv. Chardonnay</strain>
        <tissue evidence="8">Leaf</tissue>
    </source>
</reference>
<keyword evidence="6" id="KW-0004">4Fe-4S</keyword>
<gene>
    <name evidence="8" type="primary">POL2A_0</name>
    <name evidence="8" type="ORF">CK203_004889</name>
</gene>
<keyword evidence="2 6" id="KW-0548">Nucleotidyltransferase</keyword>
<dbReference type="SMART" id="SM01159">
    <property type="entry name" value="DUF1744"/>
    <property type="match status" value="1"/>
</dbReference>
<proteinExistence type="inferred from homology"/>
<comment type="similarity">
    <text evidence="6">Belongs to the DNA polymerase type-B family.</text>
</comment>
<evidence type="ECO:0000313" key="8">
    <source>
        <dbReference type="EMBL" id="RVX20347.1"/>
    </source>
</evidence>
<dbReference type="InterPro" id="IPR013697">
    <property type="entry name" value="DNA_pol_e_suA_C"/>
</dbReference>
<keyword evidence="4 6" id="KW-0239">DNA-directed DNA polymerase</keyword>
<comment type="subcellular location">
    <subcellularLocation>
        <location evidence="6">Nucleus</location>
    </subcellularLocation>
</comment>
<evidence type="ECO:0000256" key="2">
    <source>
        <dbReference type="ARBA" id="ARBA00022695"/>
    </source>
</evidence>
<evidence type="ECO:0000313" key="9">
    <source>
        <dbReference type="Proteomes" id="UP000288805"/>
    </source>
</evidence>
<sequence>MFIDRHQHHGPEVAVIECPNVHLLKSGIRALDDLPCVNIPSNARDSHYQALGWQIVAAKIGMQRCAAATQWLNERISLARYAHVPLGNFEPDWLIFTADLFFSRALRDQQQKDPNCVSADVALKACSQGLVPYQSQLVWLLNHENSEGFPGVGHEKSYRDGSIRWEMYSMVLESCGSSPSRVLEGSSKVLWISDNGIPDLGGLNEEDTCFADEVHQPVLTYPGAYRKVSVELKIHHLAVNALLKCNQVNEMEGGALFGFEQDMNMGAHGFNEQCGFDEATLCAPTFRVLKQLIQRCLADAVSSGNVFADAILQHLYRWLYSPQSKLHDPALHRILHKVMQKVFALLLAEFRKLGAAIVFANFSKVIIDTGKSDLSAAKAYCDSLLKTLQTRDLFEWIEIEPLHFWHSLLFMDQYNYGGVQARSHGGSLIGSSDPTSESIEDESQVDIVSSWNIAEQLPKTIQDHFVLIVSEFMYTPWKYAREQAANRASARNGDSCTPSITAAAAEVFESHITEYLKEQISSYFADKLLRIVRDTVLHMKGMNRSENDQHTGDAALEFIKHVCAVLALDQNVQHDILVMRKNLLKYVHVREFAPEAEFCDPCQSFILPNVICSYCNDCRDLDLCRDSALLAQEWRCAVPQCGQPYDREVMENALLQIVRQRERLYHVQDLVCLKCNQVKAAHLAEQCSCAGSFRCKEDVSEFQSKMQVFLKIAMLQKFQLLQECTSWIWRSDNFPSSPFQLAYMTNQA</sequence>
<comment type="caution">
    <text evidence="8">The sequence shown here is derived from an EMBL/GenBank/DDBJ whole genome shotgun (WGS) entry which is preliminary data.</text>
</comment>
<dbReference type="GO" id="GO:0003887">
    <property type="term" value="F:DNA-directed DNA polymerase activity"/>
    <property type="evidence" value="ECO:0007669"/>
    <property type="project" value="UniProtKB-KW"/>
</dbReference>
<dbReference type="GO" id="GO:0006281">
    <property type="term" value="P:DNA repair"/>
    <property type="evidence" value="ECO:0007669"/>
    <property type="project" value="InterPro"/>
</dbReference>
<dbReference type="GO" id="GO:0006260">
    <property type="term" value="P:DNA replication"/>
    <property type="evidence" value="ECO:0007669"/>
    <property type="project" value="UniProtKB-KW"/>
</dbReference>
<keyword evidence="6" id="KW-0863">Zinc-finger</keyword>
<evidence type="ECO:0000256" key="1">
    <source>
        <dbReference type="ARBA" id="ARBA00022679"/>
    </source>
</evidence>
<dbReference type="Pfam" id="PF22912">
    <property type="entry name" value="zf-DPOE"/>
    <property type="match status" value="1"/>
</dbReference>
<keyword evidence="6" id="KW-0862">Zinc</keyword>
<keyword evidence="6" id="KW-0539">Nucleus</keyword>
<evidence type="ECO:0000256" key="4">
    <source>
        <dbReference type="ARBA" id="ARBA00022932"/>
    </source>
</evidence>
<comment type="function">
    <text evidence="6">DNA polymerase II participates in chromosomal DNA replication.</text>
</comment>
<keyword evidence="1 6" id="KW-0808">Transferase</keyword>
<name>A0A438KGL8_VITVI</name>
<comment type="catalytic activity">
    <reaction evidence="6">
        <text>DNA(n) + a 2'-deoxyribonucleoside 5'-triphosphate = DNA(n+1) + diphosphate</text>
        <dbReference type="Rhea" id="RHEA:22508"/>
        <dbReference type="Rhea" id="RHEA-COMP:17339"/>
        <dbReference type="Rhea" id="RHEA-COMP:17340"/>
        <dbReference type="ChEBI" id="CHEBI:33019"/>
        <dbReference type="ChEBI" id="CHEBI:61560"/>
        <dbReference type="ChEBI" id="CHEBI:173112"/>
        <dbReference type="EC" id="2.7.7.7"/>
    </reaction>
</comment>
<evidence type="ECO:0000256" key="6">
    <source>
        <dbReference type="RuleBase" id="RU365029"/>
    </source>
</evidence>
<accession>A0A438KGL8</accession>
<evidence type="ECO:0000256" key="3">
    <source>
        <dbReference type="ARBA" id="ARBA00022705"/>
    </source>
</evidence>
<dbReference type="Proteomes" id="UP000288805">
    <property type="component" value="Unassembled WGS sequence"/>
</dbReference>
<dbReference type="InterPro" id="IPR029703">
    <property type="entry name" value="POL2"/>
</dbReference>
<dbReference type="InterPro" id="IPR054475">
    <property type="entry name" value="Znf-DPOE"/>
</dbReference>
<keyword evidence="6" id="KW-0479">Metal-binding</keyword>
<organism evidence="8 9">
    <name type="scientific">Vitis vinifera</name>
    <name type="common">Grape</name>
    <dbReference type="NCBI Taxonomy" id="29760"/>
    <lineage>
        <taxon>Eukaryota</taxon>
        <taxon>Viridiplantae</taxon>
        <taxon>Streptophyta</taxon>
        <taxon>Embryophyta</taxon>
        <taxon>Tracheophyta</taxon>
        <taxon>Spermatophyta</taxon>
        <taxon>Magnoliopsida</taxon>
        <taxon>eudicotyledons</taxon>
        <taxon>Gunneridae</taxon>
        <taxon>Pentapetalae</taxon>
        <taxon>rosids</taxon>
        <taxon>Vitales</taxon>
        <taxon>Vitaceae</taxon>
        <taxon>Viteae</taxon>
        <taxon>Vitis</taxon>
    </lineage>
</organism>
<protein>
    <recommendedName>
        <fullName evidence="6">DNA polymerase epsilon catalytic subunit</fullName>
        <ecNumber evidence="6">2.7.7.7</ecNumber>
    </recommendedName>
</protein>